<feature type="compositionally biased region" description="Basic and acidic residues" evidence="5">
    <location>
        <begin position="510"/>
        <end position="528"/>
    </location>
</feature>
<reference evidence="6 7" key="1">
    <citation type="submission" date="2023-11" db="EMBL/GenBank/DDBJ databases">
        <title>Halocaridina rubra genome assembly.</title>
        <authorList>
            <person name="Smith C."/>
        </authorList>
    </citation>
    <scope>NUCLEOTIDE SEQUENCE [LARGE SCALE GENOMIC DNA]</scope>
    <source>
        <strain evidence="6">EP-1</strain>
        <tissue evidence="6">Whole</tissue>
    </source>
</reference>
<name>A0AAN8XMP1_HALRR</name>
<evidence type="ECO:0000256" key="2">
    <source>
        <dbReference type="ARBA" id="ARBA00023037"/>
    </source>
</evidence>
<dbReference type="SUPFAM" id="SSF69179">
    <property type="entry name" value="Integrin domains"/>
    <property type="match status" value="1"/>
</dbReference>
<gene>
    <name evidence="6" type="ORF">SK128_018385</name>
</gene>
<dbReference type="GO" id="GO:0007160">
    <property type="term" value="P:cell-matrix adhesion"/>
    <property type="evidence" value="ECO:0007669"/>
    <property type="project" value="TreeGrafter"/>
</dbReference>
<dbReference type="GO" id="GO:0007157">
    <property type="term" value="P:heterophilic cell-cell adhesion via plasma membrane cell adhesion molecules"/>
    <property type="evidence" value="ECO:0007669"/>
    <property type="project" value="UniProtKB-ARBA"/>
</dbReference>
<evidence type="ECO:0000256" key="1">
    <source>
        <dbReference type="ARBA" id="ARBA00004479"/>
    </source>
</evidence>
<feature type="region of interest" description="Disordered" evidence="5">
    <location>
        <begin position="420"/>
        <end position="445"/>
    </location>
</feature>
<dbReference type="Gene3D" id="2.60.40.1510">
    <property type="entry name" value="ntegrin, alpha v. Chain A, domain 3"/>
    <property type="match status" value="1"/>
</dbReference>
<protein>
    <submittedName>
        <fullName evidence="6">Uncharacterized protein</fullName>
    </submittedName>
</protein>
<evidence type="ECO:0000256" key="3">
    <source>
        <dbReference type="ARBA" id="ARBA00023136"/>
    </source>
</evidence>
<feature type="compositionally biased region" description="Low complexity" evidence="5">
    <location>
        <begin position="483"/>
        <end position="500"/>
    </location>
</feature>
<comment type="caution">
    <text evidence="6">The sequence shown here is derived from an EMBL/GenBank/DDBJ whole genome shotgun (WGS) entry which is preliminary data.</text>
</comment>
<dbReference type="GO" id="GO:0008305">
    <property type="term" value="C:integrin complex"/>
    <property type="evidence" value="ECO:0007669"/>
    <property type="project" value="TreeGrafter"/>
</dbReference>
<dbReference type="InterPro" id="IPR032695">
    <property type="entry name" value="Integrin_dom_sf"/>
</dbReference>
<dbReference type="GO" id="GO:0009897">
    <property type="term" value="C:external side of plasma membrane"/>
    <property type="evidence" value="ECO:0007669"/>
    <property type="project" value="TreeGrafter"/>
</dbReference>
<keyword evidence="4" id="KW-0325">Glycoprotein</keyword>
<evidence type="ECO:0000313" key="6">
    <source>
        <dbReference type="EMBL" id="KAK7085586.1"/>
    </source>
</evidence>
<dbReference type="Gene3D" id="2.60.40.1530">
    <property type="entry name" value="ntegrin, alpha v. Chain A, domain 4"/>
    <property type="match status" value="1"/>
</dbReference>
<evidence type="ECO:0000256" key="4">
    <source>
        <dbReference type="ARBA" id="ARBA00023180"/>
    </source>
</evidence>
<organism evidence="6 7">
    <name type="scientific">Halocaridina rubra</name>
    <name type="common">Hawaiian red shrimp</name>
    <dbReference type="NCBI Taxonomy" id="373956"/>
    <lineage>
        <taxon>Eukaryota</taxon>
        <taxon>Metazoa</taxon>
        <taxon>Ecdysozoa</taxon>
        <taxon>Arthropoda</taxon>
        <taxon>Crustacea</taxon>
        <taxon>Multicrustacea</taxon>
        <taxon>Malacostraca</taxon>
        <taxon>Eumalacostraca</taxon>
        <taxon>Eucarida</taxon>
        <taxon>Decapoda</taxon>
        <taxon>Pleocyemata</taxon>
        <taxon>Caridea</taxon>
        <taxon>Atyoidea</taxon>
        <taxon>Atyidae</taxon>
        <taxon>Halocaridina</taxon>
    </lineage>
</organism>
<accession>A0AAN8XMP1</accession>
<dbReference type="PANTHER" id="PTHR23220">
    <property type="entry name" value="INTEGRIN ALPHA"/>
    <property type="match status" value="1"/>
</dbReference>
<dbReference type="EMBL" id="JAXCGZ010000776">
    <property type="protein sequence ID" value="KAK7085586.1"/>
    <property type="molecule type" value="Genomic_DNA"/>
</dbReference>
<evidence type="ECO:0000313" key="7">
    <source>
        <dbReference type="Proteomes" id="UP001381693"/>
    </source>
</evidence>
<keyword evidence="3" id="KW-0472">Membrane</keyword>
<evidence type="ECO:0000256" key="5">
    <source>
        <dbReference type="SAM" id="MobiDB-lite"/>
    </source>
</evidence>
<dbReference type="AlphaFoldDB" id="A0AAN8XMP1"/>
<dbReference type="Proteomes" id="UP001381693">
    <property type="component" value="Unassembled WGS sequence"/>
</dbReference>
<proteinExistence type="predicted"/>
<feature type="region of interest" description="Disordered" evidence="5">
    <location>
        <begin position="483"/>
        <end position="528"/>
    </location>
</feature>
<sequence>MAWPWDEALVGKEMMGLEVHGRRRRERPTLRYIDSMKEGLTEKQLSEEVVYMTLPCGGELSETSTSYSFVHNVTHEVKDSKPLVLGIFVKPNVRHLHLNHPVEAVLEATLVDSERSKYSDNEISKAGKILHLEAEREVFNVMSAYSETTFINHTRFLCDGDVCITQPDIVLTAAEQEKILVGREDAEVKIALEIRNETAYALILEMVAPNILILQRANSDDYLPECQLKHQTGAYNNFICKFSSEIPKHVQIKLSFTFKYDPLLLLKYPNSELRFKFNASSDTRDLQPTDNSLEISVFKISKADLRAEGMSEPDTMEGRLNKTVLRQIIGNRLLHRFELTNHGPSPLLPSQVVLGLPMFRNGIPSMNLISLKTSSNIRCRNVELNHLNVSKMLSNSAVYTRLHMNRMPRIAPKHDVRSTFRGQITSEEEEDDNSTERTENYNETEIYDYNTTSVPDEEVTTGHTGISDKRVKRMAPYNPILVEEAPTTASTTEEANASANYTNSPGLYEDSAKSTGTKDKPSGENGKKEALIVNCDVFECQSIE</sequence>
<dbReference type="GO" id="GO:0005178">
    <property type="term" value="F:integrin binding"/>
    <property type="evidence" value="ECO:0007669"/>
    <property type="project" value="TreeGrafter"/>
</dbReference>
<dbReference type="GO" id="GO:0033627">
    <property type="term" value="P:cell adhesion mediated by integrin"/>
    <property type="evidence" value="ECO:0007669"/>
    <property type="project" value="TreeGrafter"/>
</dbReference>
<keyword evidence="2" id="KW-0401">Integrin</keyword>
<dbReference type="GO" id="GO:0007229">
    <property type="term" value="P:integrin-mediated signaling pathway"/>
    <property type="evidence" value="ECO:0007669"/>
    <property type="project" value="UniProtKB-KW"/>
</dbReference>
<keyword evidence="7" id="KW-1185">Reference proteome</keyword>
<comment type="subcellular location">
    <subcellularLocation>
        <location evidence="1">Membrane</location>
        <topology evidence="1">Single-pass type I membrane protein</topology>
    </subcellularLocation>
</comment>
<dbReference type="PANTHER" id="PTHR23220:SF122">
    <property type="entry name" value="INTEGRIN ALPHA-PS1"/>
    <property type="match status" value="1"/>
</dbReference>